<reference evidence="1" key="1">
    <citation type="submission" date="2019-11" db="EMBL/GenBank/DDBJ databases">
        <title>Bipolaris sorokiniana Genome sequencing.</title>
        <authorList>
            <person name="Wang H."/>
        </authorList>
    </citation>
    <scope>NUCLEOTIDE SEQUENCE</scope>
</reference>
<dbReference type="Proteomes" id="UP000624244">
    <property type="component" value="Unassembled WGS sequence"/>
</dbReference>
<evidence type="ECO:0000313" key="2">
    <source>
        <dbReference type="Proteomes" id="UP000624244"/>
    </source>
</evidence>
<evidence type="ECO:0000313" key="1">
    <source>
        <dbReference type="EMBL" id="KAF5852911.1"/>
    </source>
</evidence>
<dbReference type="AlphaFoldDB" id="A0A8H5ZMC4"/>
<protein>
    <submittedName>
        <fullName evidence="1">Uncharacterized protein</fullName>
    </submittedName>
</protein>
<gene>
    <name evidence="1" type="ORF">GGP41_008277</name>
</gene>
<name>A0A8H5ZMC4_COCSA</name>
<comment type="caution">
    <text evidence="1">The sequence shown here is derived from an EMBL/GenBank/DDBJ whole genome shotgun (WGS) entry which is preliminary data.</text>
</comment>
<proteinExistence type="predicted"/>
<sequence>MLILHMLYSTKRARSRRILASVTKIEVDELMVILYDPEEFKMIKVQCPVFNGLSPTQIMRLGAMYPIQARWDLTLIWPQMVERGPRLLINSSFFLFNTTEMSEDLSSTENIIRREQYWSNPSGDHSDMVLTMQNLMVDMRDQSS</sequence>
<accession>A0A8H5ZMC4</accession>
<organism evidence="1 2">
    <name type="scientific">Cochliobolus sativus</name>
    <name type="common">Common root rot and spot blotch fungus</name>
    <name type="synonym">Bipolaris sorokiniana</name>
    <dbReference type="NCBI Taxonomy" id="45130"/>
    <lineage>
        <taxon>Eukaryota</taxon>
        <taxon>Fungi</taxon>
        <taxon>Dikarya</taxon>
        <taxon>Ascomycota</taxon>
        <taxon>Pezizomycotina</taxon>
        <taxon>Dothideomycetes</taxon>
        <taxon>Pleosporomycetidae</taxon>
        <taxon>Pleosporales</taxon>
        <taxon>Pleosporineae</taxon>
        <taxon>Pleosporaceae</taxon>
        <taxon>Bipolaris</taxon>
    </lineage>
</organism>
<dbReference type="EMBL" id="WNKQ01000003">
    <property type="protein sequence ID" value="KAF5852911.1"/>
    <property type="molecule type" value="Genomic_DNA"/>
</dbReference>